<feature type="non-terminal residue" evidence="1">
    <location>
        <position position="1"/>
    </location>
</feature>
<comment type="caution">
    <text evidence="1">The sequence shown here is derived from an EMBL/GenBank/DDBJ whole genome shotgun (WGS) entry which is preliminary data.</text>
</comment>
<sequence>AKETDIDNRKTARRKCKHCGDSIINLIDRLKNHLMKYSEDFNVSSFDHEEADTALSGFFLFDKEFQDEQPDLDKILENTSTITLISDGWSNIRRES</sequence>
<gene>
    <name evidence="1" type="ORF">GMARGA_LOCUS30991</name>
</gene>
<dbReference type="EMBL" id="CAJVQB010045066">
    <property type="protein sequence ID" value="CAG8832302.1"/>
    <property type="molecule type" value="Genomic_DNA"/>
</dbReference>
<evidence type="ECO:0000313" key="2">
    <source>
        <dbReference type="Proteomes" id="UP000789901"/>
    </source>
</evidence>
<evidence type="ECO:0000313" key="1">
    <source>
        <dbReference type="EMBL" id="CAG8832302.1"/>
    </source>
</evidence>
<reference evidence="1 2" key="1">
    <citation type="submission" date="2021-06" db="EMBL/GenBank/DDBJ databases">
        <authorList>
            <person name="Kallberg Y."/>
            <person name="Tangrot J."/>
            <person name="Rosling A."/>
        </authorList>
    </citation>
    <scope>NUCLEOTIDE SEQUENCE [LARGE SCALE GENOMIC DNA]</scope>
    <source>
        <strain evidence="1 2">120-4 pot B 10/14</strain>
    </source>
</reference>
<protein>
    <submittedName>
        <fullName evidence="1">8220_t:CDS:1</fullName>
    </submittedName>
</protein>
<keyword evidence="2" id="KW-1185">Reference proteome</keyword>
<proteinExistence type="predicted"/>
<accession>A0ABN7WHY7</accession>
<feature type="non-terminal residue" evidence="1">
    <location>
        <position position="96"/>
    </location>
</feature>
<dbReference type="Proteomes" id="UP000789901">
    <property type="component" value="Unassembled WGS sequence"/>
</dbReference>
<name>A0ABN7WHY7_GIGMA</name>
<organism evidence="1 2">
    <name type="scientific">Gigaspora margarita</name>
    <dbReference type="NCBI Taxonomy" id="4874"/>
    <lineage>
        <taxon>Eukaryota</taxon>
        <taxon>Fungi</taxon>
        <taxon>Fungi incertae sedis</taxon>
        <taxon>Mucoromycota</taxon>
        <taxon>Glomeromycotina</taxon>
        <taxon>Glomeromycetes</taxon>
        <taxon>Diversisporales</taxon>
        <taxon>Gigasporaceae</taxon>
        <taxon>Gigaspora</taxon>
    </lineage>
</organism>